<sequence length="244" mass="26401">MDGVDAAIGDTQYLVLVTACDIGLDGGQEARPQDGSDGSRTRAAAVPRPLTVPPRQDGDHALLAFSERVVDLRDQSDNGSRASQTVTTCIRSLNDQHVRSENLSLQRPFQRTDLDPNLDVPSGTRRPPSVYPGSQVLGLSPGTKEPDHGLYSPMVATDCSRSAPQLRKQTPMGGESVSRKIRRNEESDQPTSWTASSRLRCRFETSYSAARNPRPPADEMDTAREGIAMPSIGADFTRGVLVQG</sequence>
<dbReference type="AlphaFoldDB" id="A0A5M9MGR9"/>
<feature type="region of interest" description="Disordered" evidence="1">
    <location>
        <begin position="27"/>
        <end position="57"/>
    </location>
</feature>
<dbReference type="RefSeq" id="XP_033421509.1">
    <property type="nucleotide sequence ID" value="XM_033575654.1"/>
</dbReference>
<evidence type="ECO:0000313" key="2">
    <source>
        <dbReference type="EMBL" id="KAA8642147.1"/>
    </source>
</evidence>
<protein>
    <submittedName>
        <fullName evidence="2">Uncharacterized protein</fullName>
    </submittedName>
</protein>
<reference evidence="2 3" key="1">
    <citation type="submission" date="2019-08" db="EMBL/GenBank/DDBJ databases">
        <title>The genome sequence of a newly discovered highly antifungal drug resistant Aspergillus species, Aspergillus tanneri NIH 1004.</title>
        <authorList>
            <person name="Mounaud S."/>
            <person name="Singh I."/>
            <person name="Joardar V."/>
            <person name="Pakala S."/>
            <person name="Pakala S."/>
            <person name="Venepally P."/>
            <person name="Chung J.K."/>
            <person name="Losada L."/>
            <person name="Nierman W.C."/>
        </authorList>
    </citation>
    <scope>NUCLEOTIDE SEQUENCE [LARGE SCALE GENOMIC DNA]</scope>
    <source>
        <strain evidence="2 3">NIH1004</strain>
    </source>
</reference>
<feature type="region of interest" description="Disordered" evidence="1">
    <location>
        <begin position="111"/>
        <end position="197"/>
    </location>
</feature>
<name>A0A5M9MGR9_9EURO</name>
<proteinExistence type="predicted"/>
<comment type="caution">
    <text evidence="2">The sequence shown here is derived from an EMBL/GenBank/DDBJ whole genome shotgun (WGS) entry which is preliminary data.</text>
</comment>
<evidence type="ECO:0000256" key="1">
    <source>
        <dbReference type="SAM" id="MobiDB-lite"/>
    </source>
</evidence>
<dbReference type="Proteomes" id="UP000324241">
    <property type="component" value="Unassembled WGS sequence"/>
</dbReference>
<gene>
    <name evidence="2" type="ORF">ATNIH1004_011088</name>
</gene>
<dbReference type="EMBL" id="QUQM01000008">
    <property type="protein sequence ID" value="KAA8642147.1"/>
    <property type="molecule type" value="Genomic_DNA"/>
</dbReference>
<evidence type="ECO:0000313" key="3">
    <source>
        <dbReference type="Proteomes" id="UP000324241"/>
    </source>
</evidence>
<dbReference type="GeneID" id="54333789"/>
<feature type="compositionally biased region" description="Basic and acidic residues" evidence="1">
    <location>
        <begin position="31"/>
        <end position="40"/>
    </location>
</feature>
<organism evidence="2 3">
    <name type="scientific">Aspergillus tanneri</name>
    <dbReference type="NCBI Taxonomy" id="1220188"/>
    <lineage>
        <taxon>Eukaryota</taxon>
        <taxon>Fungi</taxon>
        <taxon>Dikarya</taxon>
        <taxon>Ascomycota</taxon>
        <taxon>Pezizomycotina</taxon>
        <taxon>Eurotiomycetes</taxon>
        <taxon>Eurotiomycetidae</taxon>
        <taxon>Eurotiales</taxon>
        <taxon>Aspergillaceae</taxon>
        <taxon>Aspergillus</taxon>
        <taxon>Aspergillus subgen. Circumdati</taxon>
    </lineage>
</organism>
<accession>A0A5M9MGR9</accession>